<name>A0AAW1QNI6_9CHLO</name>
<feature type="region of interest" description="Disordered" evidence="1">
    <location>
        <begin position="234"/>
        <end position="302"/>
    </location>
</feature>
<feature type="domain" description="PPM-type phosphatase" evidence="2">
    <location>
        <begin position="105"/>
        <end position="373"/>
    </location>
</feature>
<dbReference type="InterPro" id="IPR015655">
    <property type="entry name" value="PP2C"/>
</dbReference>
<proteinExistence type="predicted"/>
<organism evidence="3 4">
    <name type="scientific">Apatococcus lobatus</name>
    <dbReference type="NCBI Taxonomy" id="904363"/>
    <lineage>
        <taxon>Eukaryota</taxon>
        <taxon>Viridiplantae</taxon>
        <taxon>Chlorophyta</taxon>
        <taxon>core chlorophytes</taxon>
        <taxon>Trebouxiophyceae</taxon>
        <taxon>Chlorellales</taxon>
        <taxon>Chlorellaceae</taxon>
        <taxon>Apatococcus</taxon>
    </lineage>
</organism>
<dbReference type="AlphaFoldDB" id="A0AAW1QNI6"/>
<dbReference type="SMART" id="SM00332">
    <property type="entry name" value="PP2Cc"/>
    <property type="match status" value="1"/>
</dbReference>
<evidence type="ECO:0000313" key="4">
    <source>
        <dbReference type="Proteomes" id="UP001438707"/>
    </source>
</evidence>
<dbReference type="SUPFAM" id="SSF81606">
    <property type="entry name" value="PP2C-like"/>
    <property type="match status" value="1"/>
</dbReference>
<evidence type="ECO:0000313" key="3">
    <source>
        <dbReference type="EMBL" id="KAK9822793.1"/>
    </source>
</evidence>
<sequence length="444" mass="46104">MGCTSSSAKGPADGELVTDPKLSAAIGAARAENEPLVKPAVLTNSIGEKIYVNGRPVQLPANAPQSAEAFSTSLVSSYGTQSIRLEASAYNLSYAFVSKQLKIPLASARSTKACWAKTAFNGDEEQLCLGVVDGEGQHGGQCAAYAKSELPNNIMQAMTETAPPQGALTSAFERTSLQLNNNVSDDENSGAKVIAALVQGRNIHLAHIGDCSAVAAAKDGVRWKAAPPLHGVQGASSFHTQAASGGLSPRVSLERDRDSAPVTQALGVSKRALDPTSPPSSPKTGPIKDSEDIVSQPNLDSHRMTPLSPTLVLFNKGALAYLTDDDVIDVVCNGEDTHDLQHAALKLVTAAYASWLDNDGACNNDITVLLLQGSGFVEDSPGVFHADPYAMSSVPPQAVPIPPQPVPVPAPVASMPAPMSHAAMPNPAAAVPSRAQPLISPFQM</sequence>
<gene>
    <name evidence="3" type="ORF">WJX74_010268</name>
</gene>
<keyword evidence="4" id="KW-1185">Reference proteome</keyword>
<dbReference type="EMBL" id="JALJOS010000030">
    <property type="protein sequence ID" value="KAK9822793.1"/>
    <property type="molecule type" value="Genomic_DNA"/>
</dbReference>
<comment type="caution">
    <text evidence="3">The sequence shown here is derived from an EMBL/GenBank/DDBJ whole genome shotgun (WGS) entry which is preliminary data.</text>
</comment>
<dbReference type="Proteomes" id="UP001438707">
    <property type="component" value="Unassembled WGS sequence"/>
</dbReference>
<evidence type="ECO:0000259" key="2">
    <source>
        <dbReference type="PROSITE" id="PS51746"/>
    </source>
</evidence>
<dbReference type="PROSITE" id="PS51746">
    <property type="entry name" value="PPM_2"/>
    <property type="match status" value="1"/>
</dbReference>
<dbReference type="GO" id="GO:0004722">
    <property type="term" value="F:protein serine/threonine phosphatase activity"/>
    <property type="evidence" value="ECO:0007669"/>
    <property type="project" value="InterPro"/>
</dbReference>
<dbReference type="Pfam" id="PF00481">
    <property type="entry name" value="PP2C"/>
    <property type="match status" value="1"/>
</dbReference>
<dbReference type="Gene3D" id="3.60.40.10">
    <property type="entry name" value="PPM-type phosphatase domain"/>
    <property type="match status" value="1"/>
</dbReference>
<dbReference type="InterPro" id="IPR036457">
    <property type="entry name" value="PPM-type-like_dom_sf"/>
</dbReference>
<feature type="compositionally biased region" description="Polar residues" evidence="1">
    <location>
        <begin position="234"/>
        <end position="243"/>
    </location>
</feature>
<protein>
    <recommendedName>
        <fullName evidence="2">PPM-type phosphatase domain-containing protein</fullName>
    </recommendedName>
</protein>
<reference evidence="3 4" key="1">
    <citation type="journal article" date="2024" name="Nat. Commun.">
        <title>Phylogenomics reveals the evolutionary origins of lichenization in chlorophyte algae.</title>
        <authorList>
            <person name="Puginier C."/>
            <person name="Libourel C."/>
            <person name="Otte J."/>
            <person name="Skaloud P."/>
            <person name="Haon M."/>
            <person name="Grisel S."/>
            <person name="Petersen M."/>
            <person name="Berrin J.G."/>
            <person name="Delaux P.M."/>
            <person name="Dal Grande F."/>
            <person name="Keller J."/>
        </authorList>
    </citation>
    <scope>NUCLEOTIDE SEQUENCE [LARGE SCALE GENOMIC DNA]</scope>
    <source>
        <strain evidence="3 4">SAG 2145</strain>
    </source>
</reference>
<accession>A0AAW1QNI6</accession>
<dbReference type="PANTHER" id="PTHR47992">
    <property type="entry name" value="PROTEIN PHOSPHATASE"/>
    <property type="match status" value="1"/>
</dbReference>
<evidence type="ECO:0000256" key="1">
    <source>
        <dbReference type="SAM" id="MobiDB-lite"/>
    </source>
</evidence>
<dbReference type="InterPro" id="IPR001932">
    <property type="entry name" value="PPM-type_phosphatase-like_dom"/>
</dbReference>